<protein>
    <submittedName>
        <fullName evidence="1">Uncharacterized protein</fullName>
    </submittedName>
</protein>
<dbReference type="Proteomes" id="UP001056120">
    <property type="component" value="Linkage Group LG19"/>
</dbReference>
<sequence length="712" mass="80004">MAQSNEPKDILKQQYNNFVCNEGESLTSVYNRYTYLVGELQCSKVKLENEDILKRFIRSLPSCWTLYTVSIRRTENLKTLQMTGLFCILKAYELEIIQDKERSSSHQSASSSTSPALHSDHSGPSSSDYYPPAQTEACANVGTNNFDWSFQHEDLSTNNQALMADTSEVSSLTSDTSEVPPKVYENLCTQECIDKVLGYRKHNQKLIDQNEEFHQMKSEFKKVENSYKEKNDCLKKEISSLKHEQTNLETQIDDILVKLKVARAELADQKVHVEKYEFASKKLQRLLDIQIHENVKTGLGYHTDQYKTVAPPADYVAIDEPSFNLANLDMANRNLDPTVKEIPVQECTTSSETESTCSDSTETSNASYPPAPQVIVTKDEVPIIPSIPVPKPFKQIRISYPPEGRKLTIEKGQSSTSTNSKPSSNSVQPRKVFDTYHAPEERGPYVQKTLEEATFEHNKAHPWNFKDLFKRKDYVHLSKDKLAKSCFVCGKYNHTASTCFYCLQQQRNLKQHAFEKTKKNKQVRRFEAKTTQFRKSLSPPREQLSKPQKSCIICGESDHFATNCKFNPFNQILHQAPQRQRVKKDQHTSVVSPVKPKKTKQKLSAATKSAADKLTKSAAKSAADKAKLSAAKGSTADKAKLSAAKGSTADKARSKAKPSTATKSAAAQVKSSHTTYAAEKTKKAGKPPTQQWKAKKPPSIIIGSVECIYPLM</sequence>
<reference evidence="1 2" key="2">
    <citation type="journal article" date="2022" name="Mol. Ecol. Resour.">
        <title>The genomes of chicory, endive, great burdock and yacon provide insights into Asteraceae paleo-polyploidization history and plant inulin production.</title>
        <authorList>
            <person name="Fan W."/>
            <person name="Wang S."/>
            <person name="Wang H."/>
            <person name="Wang A."/>
            <person name="Jiang F."/>
            <person name="Liu H."/>
            <person name="Zhao H."/>
            <person name="Xu D."/>
            <person name="Zhang Y."/>
        </authorList>
    </citation>
    <scope>NUCLEOTIDE SEQUENCE [LARGE SCALE GENOMIC DNA]</scope>
    <source>
        <strain evidence="2">cv. Yunnan</strain>
        <tissue evidence="1">Leaves</tissue>
    </source>
</reference>
<evidence type="ECO:0000313" key="1">
    <source>
        <dbReference type="EMBL" id="KAI3744846.1"/>
    </source>
</evidence>
<dbReference type="EMBL" id="CM042036">
    <property type="protein sequence ID" value="KAI3744846.1"/>
    <property type="molecule type" value="Genomic_DNA"/>
</dbReference>
<keyword evidence="2" id="KW-1185">Reference proteome</keyword>
<accession>A0ACB9DEF1</accession>
<reference evidence="2" key="1">
    <citation type="journal article" date="2022" name="Mol. Ecol. Resour.">
        <title>The genomes of chicory, endive, great burdock and yacon provide insights into Asteraceae palaeo-polyploidization history and plant inulin production.</title>
        <authorList>
            <person name="Fan W."/>
            <person name="Wang S."/>
            <person name="Wang H."/>
            <person name="Wang A."/>
            <person name="Jiang F."/>
            <person name="Liu H."/>
            <person name="Zhao H."/>
            <person name="Xu D."/>
            <person name="Zhang Y."/>
        </authorList>
    </citation>
    <scope>NUCLEOTIDE SEQUENCE [LARGE SCALE GENOMIC DNA]</scope>
    <source>
        <strain evidence="2">cv. Yunnan</strain>
    </source>
</reference>
<comment type="caution">
    <text evidence="1">The sequence shown here is derived from an EMBL/GenBank/DDBJ whole genome shotgun (WGS) entry which is preliminary data.</text>
</comment>
<gene>
    <name evidence="1" type="ORF">L1987_57941</name>
</gene>
<proteinExistence type="predicted"/>
<name>A0ACB9DEF1_9ASTR</name>
<organism evidence="1 2">
    <name type="scientific">Smallanthus sonchifolius</name>
    <dbReference type="NCBI Taxonomy" id="185202"/>
    <lineage>
        <taxon>Eukaryota</taxon>
        <taxon>Viridiplantae</taxon>
        <taxon>Streptophyta</taxon>
        <taxon>Embryophyta</taxon>
        <taxon>Tracheophyta</taxon>
        <taxon>Spermatophyta</taxon>
        <taxon>Magnoliopsida</taxon>
        <taxon>eudicotyledons</taxon>
        <taxon>Gunneridae</taxon>
        <taxon>Pentapetalae</taxon>
        <taxon>asterids</taxon>
        <taxon>campanulids</taxon>
        <taxon>Asterales</taxon>
        <taxon>Asteraceae</taxon>
        <taxon>Asteroideae</taxon>
        <taxon>Heliantheae alliance</taxon>
        <taxon>Millerieae</taxon>
        <taxon>Smallanthus</taxon>
    </lineage>
</organism>
<evidence type="ECO:0000313" key="2">
    <source>
        <dbReference type="Proteomes" id="UP001056120"/>
    </source>
</evidence>